<proteinExistence type="predicted"/>
<dbReference type="EMBL" id="VSSQ01006786">
    <property type="protein sequence ID" value="MPM33860.1"/>
    <property type="molecule type" value="Genomic_DNA"/>
</dbReference>
<comment type="caution">
    <text evidence="1">The sequence shown here is derived from an EMBL/GenBank/DDBJ whole genome shotgun (WGS) entry which is preliminary data.</text>
</comment>
<accession>A0A644YZ31</accession>
<evidence type="ECO:0000313" key="1">
    <source>
        <dbReference type="EMBL" id="MPM33860.1"/>
    </source>
</evidence>
<reference evidence="1" key="1">
    <citation type="submission" date="2019-08" db="EMBL/GenBank/DDBJ databases">
        <authorList>
            <person name="Kucharzyk K."/>
            <person name="Murdoch R.W."/>
            <person name="Higgins S."/>
            <person name="Loffler F."/>
        </authorList>
    </citation>
    <scope>NUCLEOTIDE SEQUENCE</scope>
</reference>
<name>A0A644YZ31_9ZZZZ</name>
<dbReference type="AlphaFoldDB" id="A0A644YZ31"/>
<gene>
    <name evidence="1" type="ORF">SDC9_80441</name>
</gene>
<sequence length="30" mass="3270">MDDGSGDSCGDYNSRLLELKYCVKGIPVFS</sequence>
<protein>
    <submittedName>
        <fullName evidence="1">Uncharacterized protein</fullName>
    </submittedName>
</protein>
<organism evidence="1">
    <name type="scientific">bioreactor metagenome</name>
    <dbReference type="NCBI Taxonomy" id="1076179"/>
    <lineage>
        <taxon>unclassified sequences</taxon>
        <taxon>metagenomes</taxon>
        <taxon>ecological metagenomes</taxon>
    </lineage>
</organism>